<sequence length="322" mass="35157">METLDEDLAPTLVAVDAQARPWAGTARLRRQVGQSRARVVLEAVRRCGIEGAPVRVSEGDLLVVAEPVFCAFGDVHGIQLWVGPLDAPVPPKRRVAAWDWEADTELAHHGPGLEELVFAREPEQVRVVRTPPDAFGRMVRFDGRLDYFAMVAQVGAGGCWQGEVDMLGDDERVRRFQMITRALPKQRRISALMHAIPEHGPAAPVADPDVTMLRAVSQNSGVGVGIIALTSALIYEWAAEPLPPLDRWAVERPTIDPRDLAALRAACSDLARQPGTSRRLTLRVRFTAGGWVTAQAELVAISTTDSRHGLLRVWSEDPASTG</sequence>
<dbReference type="EMBL" id="CP018082">
    <property type="protein sequence ID" value="APE36998.1"/>
    <property type="molecule type" value="Genomic_DNA"/>
</dbReference>
<keyword evidence="3" id="KW-1185">Reference proteome</keyword>
<feature type="domain" description="Rv3651-like N-terminal" evidence="1">
    <location>
        <begin position="2"/>
        <end position="91"/>
    </location>
</feature>
<dbReference type="InterPro" id="IPR041458">
    <property type="entry name" value="Rv3651-like_N"/>
</dbReference>
<evidence type="ECO:0000313" key="2">
    <source>
        <dbReference type="EMBL" id="APE36998.1"/>
    </source>
</evidence>
<proteinExistence type="predicted"/>
<dbReference type="Pfam" id="PF18007">
    <property type="entry name" value="Rv3651-like_N"/>
    <property type="match status" value="1"/>
</dbReference>
<accession>A0A1J0VYB5</accession>
<organism evidence="2 3">
    <name type="scientific">Nocardia mangyaensis</name>
    <dbReference type="NCBI Taxonomy" id="2213200"/>
    <lineage>
        <taxon>Bacteria</taxon>
        <taxon>Bacillati</taxon>
        <taxon>Actinomycetota</taxon>
        <taxon>Actinomycetes</taxon>
        <taxon>Mycobacteriales</taxon>
        <taxon>Nocardiaceae</taxon>
        <taxon>Nocardia</taxon>
    </lineage>
</organism>
<reference evidence="2" key="1">
    <citation type="submission" date="2016-11" db="EMBL/GenBank/DDBJ databases">
        <authorList>
            <person name="Jaros S."/>
            <person name="Januszkiewicz K."/>
            <person name="Wedrychowicz H."/>
        </authorList>
    </citation>
    <scope>NUCLEOTIDE SEQUENCE [LARGE SCALE GENOMIC DNA]</scope>
    <source>
        <strain evidence="2">Y48</strain>
    </source>
</reference>
<evidence type="ECO:0000313" key="3">
    <source>
        <dbReference type="Proteomes" id="UP000183810"/>
    </source>
</evidence>
<dbReference type="KEGG" id="nsl:BOX37_27170"/>
<dbReference type="Proteomes" id="UP000183810">
    <property type="component" value="Chromosome"/>
</dbReference>
<evidence type="ECO:0000259" key="1">
    <source>
        <dbReference type="Pfam" id="PF18007"/>
    </source>
</evidence>
<gene>
    <name evidence="2" type="ORF">BOX37_27170</name>
</gene>
<dbReference type="AlphaFoldDB" id="A0A1J0VYB5"/>
<protein>
    <recommendedName>
        <fullName evidence="1">Rv3651-like N-terminal domain-containing protein</fullName>
    </recommendedName>
</protein>
<name>A0A1J0VYB5_9NOCA</name>